<keyword evidence="4" id="KW-1185">Reference proteome</keyword>
<evidence type="ECO:0000256" key="1">
    <source>
        <dbReference type="SAM" id="MobiDB-lite"/>
    </source>
</evidence>
<sequence length="159" mass="17436">MPDGRTVGHPMKDDILRMPRDAFPVHRGISDSDAESRENAGAEIRGSAASSTSETYDLPNGLMDVPQVADYSRVSKTSVYKLIERHKIPAIRIGRLLKSDTAIGQSITPVLTGVIINVIHGKTKQIALCDSSLQSHVFSELHKDLFHSEQQVIRVAKPP</sequence>
<dbReference type="Pfam" id="PF12728">
    <property type="entry name" value="HTH_17"/>
    <property type="match status" value="1"/>
</dbReference>
<reference evidence="3 4" key="1">
    <citation type="submission" date="2013-04" db="EMBL/GenBank/DDBJ databases">
        <title>The Genome Sequence of Propionimicrobium lymphophilum ACS-093-V-SCH5.</title>
        <authorList>
            <consortium name="The Broad Institute Genomics Platform"/>
            <person name="Earl A."/>
            <person name="Ward D."/>
            <person name="Feldgarden M."/>
            <person name="Gevers D."/>
            <person name="Saerens B."/>
            <person name="Vaneechoutte M."/>
            <person name="Walker B."/>
            <person name="Young S."/>
            <person name="Zeng Q."/>
            <person name="Gargeya S."/>
            <person name="Fitzgerald M."/>
            <person name="Haas B."/>
            <person name="Abouelleil A."/>
            <person name="Allen A.W."/>
            <person name="Alvarado L."/>
            <person name="Arachchi H.M."/>
            <person name="Berlin A.M."/>
            <person name="Chapman S.B."/>
            <person name="Gainer-Dewar J."/>
            <person name="Goldberg J."/>
            <person name="Griggs A."/>
            <person name="Gujja S."/>
            <person name="Hansen M."/>
            <person name="Howarth C."/>
            <person name="Imamovic A."/>
            <person name="Ireland A."/>
            <person name="Larimer J."/>
            <person name="McCowan C."/>
            <person name="Murphy C."/>
            <person name="Pearson M."/>
            <person name="Poon T.W."/>
            <person name="Priest M."/>
            <person name="Roberts A."/>
            <person name="Saif S."/>
            <person name="Shea T."/>
            <person name="Sisk P."/>
            <person name="Sykes S."/>
            <person name="Wortman J."/>
            <person name="Nusbaum C."/>
            <person name="Birren B."/>
        </authorList>
    </citation>
    <scope>NUCLEOTIDE SEQUENCE [LARGE SCALE GENOMIC DNA]</scope>
    <source>
        <strain evidence="3 4">ACS-093-V-SCH5</strain>
    </source>
</reference>
<evidence type="ECO:0000259" key="2">
    <source>
        <dbReference type="Pfam" id="PF12728"/>
    </source>
</evidence>
<organism evidence="3 4">
    <name type="scientific">Propionimicrobium lymphophilum ACS-093-V-SCH5</name>
    <dbReference type="NCBI Taxonomy" id="883161"/>
    <lineage>
        <taxon>Bacteria</taxon>
        <taxon>Bacillati</taxon>
        <taxon>Actinomycetota</taxon>
        <taxon>Actinomycetes</taxon>
        <taxon>Propionibacteriales</taxon>
        <taxon>Propionibacteriaceae</taxon>
        <taxon>Propionimicrobium</taxon>
    </lineage>
</organism>
<gene>
    <name evidence="3" type="ORF">HMPREF9306_00585</name>
</gene>
<dbReference type="AlphaFoldDB" id="S2W1L9"/>
<feature type="domain" description="Helix-turn-helix" evidence="2">
    <location>
        <begin position="62"/>
        <end position="95"/>
    </location>
</feature>
<proteinExistence type="predicted"/>
<feature type="region of interest" description="Disordered" evidence="1">
    <location>
        <begin position="26"/>
        <end position="60"/>
    </location>
</feature>
<dbReference type="OrthoDB" id="3175318at2"/>
<evidence type="ECO:0000313" key="4">
    <source>
        <dbReference type="Proteomes" id="UP000014417"/>
    </source>
</evidence>
<dbReference type="HOGENOM" id="CLU_1659201_0_0_11"/>
<dbReference type="InterPro" id="IPR041657">
    <property type="entry name" value="HTH_17"/>
</dbReference>
<name>S2W1L9_9ACTN</name>
<accession>S2W1L9</accession>
<protein>
    <submittedName>
        <fullName evidence="3">Excisionase family DNA binding domain-containing protein</fullName>
    </submittedName>
</protein>
<dbReference type="Proteomes" id="UP000014417">
    <property type="component" value="Unassembled WGS sequence"/>
</dbReference>
<comment type="caution">
    <text evidence="3">The sequence shown here is derived from an EMBL/GenBank/DDBJ whole genome shotgun (WGS) entry which is preliminary data.</text>
</comment>
<evidence type="ECO:0000313" key="3">
    <source>
        <dbReference type="EMBL" id="EPD33056.1"/>
    </source>
</evidence>
<dbReference type="EMBL" id="AGZR01000005">
    <property type="protein sequence ID" value="EPD33056.1"/>
    <property type="molecule type" value="Genomic_DNA"/>
</dbReference>
<feature type="region of interest" description="Disordered" evidence="1">
    <location>
        <begin position="1"/>
        <end position="20"/>
    </location>
</feature>
<feature type="compositionally biased region" description="Basic and acidic residues" evidence="1">
    <location>
        <begin position="10"/>
        <end position="20"/>
    </location>
</feature>
<feature type="compositionally biased region" description="Basic and acidic residues" evidence="1">
    <location>
        <begin position="26"/>
        <end position="40"/>
    </location>
</feature>